<comment type="similarity">
    <text evidence="2">Belongs to the major facilitator superfamily. Sugar transporter (TC 2.A.1.1) family. Glucose transporter subfamily.</text>
</comment>
<accession>A0A1W0WWZ1</accession>
<dbReference type="PANTHER" id="PTHR48023">
    <property type="entry name" value="D-XYLOSE-PROTON SYMPORTER-LIKE 2"/>
    <property type="match status" value="1"/>
</dbReference>
<sequence length="704" mass="75376">MDSPGLPEGGSDGDADDSAGVSGRNPQNRPTPEEVSVTGRTMSVSEESPTTHAPLEGRPSTASQHSLILSPIRALVRTLTPKRRRPILVKAGRAHRQKDGAGEDERDVMHVTFDLPRMSVVSGQSEASSNPHSTPLRNLKAVCDRPLVTVAGMLSLIGGMSFGFDMGIVAGMMQPIRDHFHLTCAQEQVLVGCLIGGGVIVSICSGPWIDKCGRRRAILISSSVFILGAGLSAIAPSLDTLSAGRLLQGFGMSMAAISECIYVSEIAPKDKRGLMVGLNEIGITVGFVMAFVCGYVLHGVHNSWRIMMAIAAVPAALQFVGTFFFLPPSPREKMMNKSDREAILILDNLRGSRNEAMNEFASIRHSLGVEEAYGTLSLFRSHDNLLYRLLVGFSLVLLQQISGLANVLYYAVLIFEQVGITARWASLSTLGLGIIRAVTTIAVLHVTDKKGRRFFLVLGCLLMSGSLALVGVSTVISPPAIATPCERDLSEVYVAPPAPTPAPVTTAKVFAQAIPGSGGVSDHPSGISSTIPLPASGVAALTSGQIAQLVLNFFALVVFTVGYSMGFGPMTWLVLSELYPAGVKGRAMSFCNFVNWSANLALSLSFLHALTAVTPGGSFLVFSAINLFSASYIFLAVPETEGKSLEKISYDLRTVRPKQRFDANLLKLFPSLKSRLNRPSPDQVDRRPSQAERRASQMDRRALI</sequence>
<evidence type="ECO:0000256" key="6">
    <source>
        <dbReference type="ARBA" id="ARBA00023136"/>
    </source>
</evidence>
<evidence type="ECO:0000256" key="8">
    <source>
        <dbReference type="SAM" id="Phobius"/>
    </source>
</evidence>
<reference evidence="11" key="1">
    <citation type="submission" date="2017-01" db="EMBL/GenBank/DDBJ databases">
        <title>Comparative genomics of anhydrobiosis in the tardigrade Hypsibius dujardini.</title>
        <authorList>
            <person name="Yoshida Y."/>
            <person name="Koutsovoulos G."/>
            <person name="Laetsch D."/>
            <person name="Stevens L."/>
            <person name="Kumar S."/>
            <person name="Horikawa D."/>
            <person name="Ishino K."/>
            <person name="Komine S."/>
            <person name="Tomita M."/>
            <person name="Blaxter M."/>
            <person name="Arakawa K."/>
        </authorList>
    </citation>
    <scope>NUCLEOTIDE SEQUENCE [LARGE SCALE GENOMIC DNA]</scope>
    <source>
        <strain evidence="11">Z151</strain>
    </source>
</reference>
<feature type="domain" description="Major facilitator superfamily (MFS) profile" evidence="9">
    <location>
        <begin position="151"/>
        <end position="641"/>
    </location>
</feature>
<keyword evidence="4 8" id="KW-0812">Transmembrane</keyword>
<feature type="region of interest" description="Disordered" evidence="7">
    <location>
        <begin position="676"/>
        <end position="704"/>
    </location>
</feature>
<keyword evidence="11" id="KW-1185">Reference proteome</keyword>
<feature type="transmembrane region" description="Helical" evidence="8">
    <location>
        <begin position="385"/>
        <end position="412"/>
    </location>
</feature>
<feature type="transmembrane region" description="Helical" evidence="8">
    <location>
        <begin position="304"/>
        <end position="326"/>
    </location>
</feature>
<feature type="transmembrane region" description="Helical" evidence="8">
    <location>
        <begin position="587"/>
        <end position="607"/>
    </location>
</feature>
<feature type="transmembrane region" description="Helical" evidence="8">
    <location>
        <begin position="424"/>
        <end position="447"/>
    </location>
</feature>
<evidence type="ECO:0000313" key="10">
    <source>
        <dbReference type="EMBL" id="OQV19693.1"/>
    </source>
</evidence>
<evidence type="ECO:0000313" key="11">
    <source>
        <dbReference type="Proteomes" id="UP000192578"/>
    </source>
</evidence>
<dbReference type="GO" id="GO:0022857">
    <property type="term" value="F:transmembrane transporter activity"/>
    <property type="evidence" value="ECO:0007669"/>
    <property type="project" value="InterPro"/>
</dbReference>
<keyword evidence="6 8" id="KW-0472">Membrane</keyword>
<feature type="transmembrane region" description="Helical" evidence="8">
    <location>
        <begin position="619"/>
        <end position="637"/>
    </location>
</feature>
<feature type="transmembrane region" description="Helical" evidence="8">
    <location>
        <begin position="147"/>
        <end position="169"/>
    </location>
</feature>
<dbReference type="InterPro" id="IPR050820">
    <property type="entry name" value="MFS_Sugar_Transporter"/>
</dbReference>
<dbReference type="InterPro" id="IPR005828">
    <property type="entry name" value="MFS_sugar_transport-like"/>
</dbReference>
<dbReference type="GO" id="GO:0016020">
    <property type="term" value="C:membrane"/>
    <property type="evidence" value="ECO:0007669"/>
    <property type="project" value="UniProtKB-SubCell"/>
</dbReference>
<evidence type="ECO:0000256" key="5">
    <source>
        <dbReference type="ARBA" id="ARBA00022989"/>
    </source>
</evidence>
<dbReference type="GO" id="GO:1904659">
    <property type="term" value="P:D-glucose transmembrane transport"/>
    <property type="evidence" value="ECO:0007669"/>
    <property type="project" value="TreeGrafter"/>
</dbReference>
<dbReference type="InterPro" id="IPR003663">
    <property type="entry name" value="Sugar/inositol_transpt"/>
</dbReference>
<comment type="subcellular location">
    <subcellularLocation>
        <location evidence="1">Membrane</location>
        <topology evidence="1">Multi-pass membrane protein</topology>
    </subcellularLocation>
</comment>
<dbReference type="SUPFAM" id="SSF103473">
    <property type="entry name" value="MFS general substrate transporter"/>
    <property type="match status" value="1"/>
</dbReference>
<evidence type="ECO:0000259" key="9">
    <source>
        <dbReference type="PROSITE" id="PS50850"/>
    </source>
</evidence>
<dbReference type="InterPro" id="IPR036259">
    <property type="entry name" value="MFS_trans_sf"/>
</dbReference>
<feature type="compositionally biased region" description="Polar residues" evidence="7">
    <location>
        <begin position="38"/>
        <end position="51"/>
    </location>
</feature>
<dbReference type="PRINTS" id="PR00171">
    <property type="entry name" value="SUGRTRNSPORT"/>
</dbReference>
<evidence type="ECO:0000256" key="1">
    <source>
        <dbReference type="ARBA" id="ARBA00004141"/>
    </source>
</evidence>
<dbReference type="InterPro" id="IPR020846">
    <property type="entry name" value="MFS_dom"/>
</dbReference>
<keyword evidence="10" id="KW-0762">Sugar transport</keyword>
<name>A0A1W0WWZ1_HYPEX</name>
<dbReference type="PROSITE" id="PS50850">
    <property type="entry name" value="MFS"/>
    <property type="match status" value="1"/>
</dbReference>
<evidence type="ECO:0000256" key="7">
    <source>
        <dbReference type="SAM" id="MobiDB-lite"/>
    </source>
</evidence>
<feature type="transmembrane region" description="Helical" evidence="8">
    <location>
        <begin position="454"/>
        <end position="476"/>
    </location>
</feature>
<evidence type="ECO:0000256" key="4">
    <source>
        <dbReference type="ARBA" id="ARBA00022692"/>
    </source>
</evidence>
<feature type="transmembrane region" description="Helical" evidence="8">
    <location>
        <begin position="276"/>
        <end position="298"/>
    </location>
</feature>
<proteinExistence type="inferred from homology"/>
<feature type="transmembrane region" description="Helical" evidence="8">
    <location>
        <begin position="553"/>
        <end position="575"/>
    </location>
</feature>
<dbReference type="EMBL" id="MTYJ01000036">
    <property type="protein sequence ID" value="OQV19693.1"/>
    <property type="molecule type" value="Genomic_DNA"/>
</dbReference>
<feature type="transmembrane region" description="Helical" evidence="8">
    <location>
        <begin position="216"/>
        <end position="234"/>
    </location>
</feature>
<organism evidence="10 11">
    <name type="scientific">Hypsibius exemplaris</name>
    <name type="common">Freshwater tardigrade</name>
    <dbReference type="NCBI Taxonomy" id="2072580"/>
    <lineage>
        <taxon>Eukaryota</taxon>
        <taxon>Metazoa</taxon>
        <taxon>Ecdysozoa</taxon>
        <taxon>Tardigrada</taxon>
        <taxon>Eutardigrada</taxon>
        <taxon>Parachela</taxon>
        <taxon>Hypsibioidea</taxon>
        <taxon>Hypsibiidae</taxon>
        <taxon>Hypsibius</taxon>
    </lineage>
</organism>
<feature type="compositionally biased region" description="Basic and acidic residues" evidence="7">
    <location>
        <begin position="683"/>
        <end position="704"/>
    </location>
</feature>
<keyword evidence="5 8" id="KW-1133">Transmembrane helix</keyword>
<dbReference type="Gene3D" id="1.20.1250.20">
    <property type="entry name" value="MFS general substrate transporter like domains"/>
    <property type="match status" value="2"/>
</dbReference>
<feature type="transmembrane region" description="Helical" evidence="8">
    <location>
        <begin position="189"/>
        <end position="209"/>
    </location>
</feature>
<keyword evidence="3" id="KW-0813">Transport</keyword>
<protein>
    <submittedName>
        <fullName evidence="10">Solute carrier family 2, facilitated glucose transporter member 10</fullName>
    </submittedName>
</protein>
<evidence type="ECO:0000256" key="2">
    <source>
        <dbReference type="ARBA" id="ARBA00007004"/>
    </source>
</evidence>
<feature type="region of interest" description="Disordered" evidence="7">
    <location>
        <begin position="1"/>
        <end position="66"/>
    </location>
</feature>
<dbReference type="AlphaFoldDB" id="A0A1W0WWZ1"/>
<dbReference type="Proteomes" id="UP000192578">
    <property type="component" value="Unassembled WGS sequence"/>
</dbReference>
<gene>
    <name evidence="10" type="ORF">BV898_06234</name>
</gene>
<evidence type="ECO:0000256" key="3">
    <source>
        <dbReference type="ARBA" id="ARBA00022448"/>
    </source>
</evidence>
<comment type="caution">
    <text evidence="10">The sequence shown here is derived from an EMBL/GenBank/DDBJ whole genome shotgun (WGS) entry which is preliminary data.</text>
</comment>
<dbReference type="Pfam" id="PF00083">
    <property type="entry name" value="Sugar_tr"/>
    <property type="match status" value="2"/>
</dbReference>
<dbReference type="PANTHER" id="PTHR48023:SF4">
    <property type="entry name" value="D-XYLOSE-PROTON SYMPORTER-LIKE 2"/>
    <property type="match status" value="1"/>
</dbReference>
<dbReference type="OrthoDB" id="4142200at2759"/>
<feature type="transmembrane region" description="Helical" evidence="8">
    <location>
        <begin position="246"/>
        <end position="264"/>
    </location>
</feature>